<accession>A0A378WFH6</accession>
<feature type="domain" description="DUF1508" evidence="1">
    <location>
        <begin position="61"/>
        <end position="107"/>
    </location>
</feature>
<proteinExistence type="predicted"/>
<dbReference type="Gene3D" id="2.30.29.80">
    <property type="match status" value="1"/>
</dbReference>
<dbReference type="Pfam" id="PF07411">
    <property type="entry name" value="DUF1508"/>
    <property type="match status" value="2"/>
</dbReference>
<dbReference type="PANTHER" id="PTHR40606">
    <property type="match status" value="1"/>
</dbReference>
<dbReference type="RefSeq" id="WP_115133472.1">
    <property type="nucleotide sequence ID" value="NZ_UGRS01000001.1"/>
</dbReference>
<dbReference type="SUPFAM" id="SSF160113">
    <property type="entry name" value="YegP-like"/>
    <property type="match status" value="2"/>
</dbReference>
<dbReference type="InterPro" id="IPR036913">
    <property type="entry name" value="YegP-like_sf"/>
</dbReference>
<dbReference type="InterPro" id="IPR051141">
    <property type="entry name" value="UPF0339_domain"/>
</dbReference>
<dbReference type="InterPro" id="IPR010879">
    <property type="entry name" value="DUF1508"/>
</dbReference>
<evidence type="ECO:0000313" key="3">
    <source>
        <dbReference type="Proteomes" id="UP000254055"/>
    </source>
</evidence>
<organism evidence="2 3">
    <name type="scientific">Neisseria zoodegmatis</name>
    <dbReference type="NCBI Taxonomy" id="326523"/>
    <lineage>
        <taxon>Bacteria</taxon>
        <taxon>Pseudomonadati</taxon>
        <taxon>Pseudomonadota</taxon>
        <taxon>Betaproteobacteria</taxon>
        <taxon>Neisseriales</taxon>
        <taxon>Neisseriaceae</taxon>
        <taxon>Neisseria</taxon>
    </lineage>
</organism>
<dbReference type="PANTHER" id="PTHR40606:SF1">
    <property type="entry name" value="UPF0339 PROTEIN YEGP"/>
    <property type="match status" value="1"/>
</dbReference>
<dbReference type="Proteomes" id="UP000254055">
    <property type="component" value="Unassembled WGS sequence"/>
</dbReference>
<dbReference type="OrthoDB" id="9802792at2"/>
<evidence type="ECO:0000313" key="2">
    <source>
        <dbReference type="EMBL" id="SUA36170.1"/>
    </source>
</evidence>
<gene>
    <name evidence="2" type="primary">yegP</name>
    <name evidence="2" type="ORF">NCTC12229_00582</name>
</gene>
<dbReference type="AlphaFoldDB" id="A0A378WFH6"/>
<dbReference type="EMBL" id="UGRS01000001">
    <property type="protein sequence ID" value="SUA36170.1"/>
    <property type="molecule type" value="Genomic_DNA"/>
</dbReference>
<name>A0A378WFH6_9NEIS</name>
<protein>
    <submittedName>
        <fullName evidence="2">Uncharacterized conserved protein</fullName>
    </submittedName>
</protein>
<feature type="domain" description="DUF1508" evidence="1">
    <location>
        <begin position="11"/>
        <end position="56"/>
    </location>
</feature>
<evidence type="ECO:0000259" key="1">
    <source>
        <dbReference type="Pfam" id="PF07411"/>
    </source>
</evidence>
<reference evidence="2 3" key="1">
    <citation type="submission" date="2018-06" db="EMBL/GenBank/DDBJ databases">
        <authorList>
            <consortium name="Pathogen Informatics"/>
            <person name="Doyle S."/>
        </authorList>
    </citation>
    <scope>NUCLEOTIDE SEQUENCE [LARGE SCALE GENOMIC DNA]</scope>
    <source>
        <strain evidence="2 3">NCTC12229</strain>
    </source>
</reference>
<sequence length="109" mass="11830">MATFELKKSEGGEFHFNFIGEEDKTILRSEQYGSKASAQNGIESVRSNAGNDSRYELKTSSSGKFYFNLKATNGQVVGTSMMYAGEAEREAAIAQVKNGAPQAGVVEDY</sequence>